<dbReference type="Proteomes" id="UP001320159">
    <property type="component" value="Unassembled WGS sequence"/>
</dbReference>
<reference evidence="1 2" key="1">
    <citation type="submission" date="2017-11" db="EMBL/GenBank/DDBJ databases">
        <title>Isolation and Characterization of Family Methanocellaceae Species from Potential Methane Hydrate Area Offshore Southwestern Taiwan.</title>
        <authorList>
            <person name="Zhang W.-L."/>
            <person name="Chen W.-C."/>
            <person name="Lai M.-C."/>
            <person name="Chen S.-C."/>
        </authorList>
    </citation>
    <scope>NUCLEOTIDE SEQUENCE [LARGE SCALE GENOMIC DNA]</scope>
    <source>
        <strain evidence="1 2">CWC-04</strain>
    </source>
</reference>
<proteinExistence type="predicted"/>
<accession>A0AAP2W7F1</accession>
<evidence type="ECO:0000313" key="1">
    <source>
        <dbReference type="EMBL" id="MCD1295139.1"/>
    </source>
</evidence>
<sequence>MPHGAFLLDLTIDELHICYRNYGTQHLAEVFSGTGKHKFRKQRLDDDNNKRKKDFPEVY</sequence>
<gene>
    <name evidence="1" type="ORF">CUJ83_09025</name>
</gene>
<comment type="caution">
    <text evidence="1">The sequence shown here is derived from an EMBL/GenBank/DDBJ whole genome shotgun (WGS) entry which is preliminary data.</text>
</comment>
<dbReference type="EMBL" id="PGCK01000007">
    <property type="protein sequence ID" value="MCD1295139.1"/>
    <property type="molecule type" value="Genomic_DNA"/>
</dbReference>
<dbReference type="AlphaFoldDB" id="A0AAP2W7F1"/>
<evidence type="ECO:0000313" key="2">
    <source>
        <dbReference type="Proteomes" id="UP001320159"/>
    </source>
</evidence>
<name>A0AAP2W7F1_9EURY</name>
<protein>
    <submittedName>
        <fullName evidence="1">Uncharacterized protein</fullName>
    </submittedName>
</protein>
<organism evidence="1 2">
    <name type="scientific">Methanooceanicella nereidis</name>
    <dbReference type="NCBI Taxonomy" id="2052831"/>
    <lineage>
        <taxon>Archaea</taxon>
        <taxon>Methanobacteriati</taxon>
        <taxon>Methanobacteriota</taxon>
        <taxon>Stenosarchaea group</taxon>
        <taxon>Methanomicrobia</taxon>
        <taxon>Methanocellales</taxon>
        <taxon>Methanocellaceae</taxon>
        <taxon>Methanooceanicella</taxon>
    </lineage>
</organism>
<keyword evidence="2" id="KW-1185">Reference proteome</keyword>